<sequence length="103" mass="12087">MSSSLDEEELLLLYAVVESQQKGKRIWVHDINRKIENYGKYHHLCRYCVLDESCLTADMISEVNKIVSSNSKFGIEWIIVVKWIPGSKFANDEWNHHRYIALC</sequence>
<keyword evidence="2" id="KW-1185">Reference proteome</keyword>
<name>A0A5E4NQS8_9HEMI</name>
<dbReference type="AlphaFoldDB" id="A0A5E4NQS8"/>
<gene>
    <name evidence="1" type="ORF">CINCED_3A009597</name>
</gene>
<reference evidence="1 2" key="1">
    <citation type="submission" date="2019-08" db="EMBL/GenBank/DDBJ databases">
        <authorList>
            <person name="Alioto T."/>
            <person name="Alioto T."/>
            <person name="Gomez Garrido J."/>
        </authorList>
    </citation>
    <scope>NUCLEOTIDE SEQUENCE [LARGE SCALE GENOMIC DNA]</scope>
</reference>
<evidence type="ECO:0000313" key="1">
    <source>
        <dbReference type="EMBL" id="VVC46199.1"/>
    </source>
</evidence>
<protein>
    <submittedName>
        <fullName evidence="1">Uncharacterized protein</fullName>
    </submittedName>
</protein>
<dbReference type="Proteomes" id="UP000325440">
    <property type="component" value="Unassembled WGS sequence"/>
</dbReference>
<evidence type="ECO:0000313" key="2">
    <source>
        <dbReference type="Proteomes" id="UP000325440"/>
    </source>
</evidence>
<organism evidence="1 2">
    <name type="scientific">Cinara cedri</name>
    <dbReference type="NCBI Taxonomy" id="506608"/>
    <lineage>
        <taxon>Eukaryota</taxon>
        <taxon>Metazoa</taxon>
        <taxon>Ecdysozoa</taxon>
        <taxon>Arthropoda</taxon>
        <taxon>Hexapoda</taxon>
        <taxon>Insecta</taxon>
        <taxon>Pterygota</taxon>
        <taxon>Neoptera</taxon>
        <taxon>Paraneoptera</taxon>
        <taxon>Hemiptera</taxon>
        <taxon>Sternorrhyncha</taxon>
        <taxon>Aphidomorpha</taxon>
        <taxon>Aphidoidea</taxon>
        <taxon>Aphididae</taxon>
        <taxon>Lachninae</taxon>
        <taxon>Cinara</taxon>
    </lineage>
</organism>
<accession>A0A5E4NQS8</accession>
<proteinExistence type="predicted"/>
<dbReference type="EMBL" id="CABPRJ010002448">
    <property type="protein sequence ID" value="VVC46199.1"/>
    <property type="molecule type" value="Genomic_DNA"/>
</dbReference>